<name>G9YA60_HAFAL</name>
<accession>G9YA60</accession>
<dbReference type="RefSeq" id="WP_004094675.1">
    <property type="nucleotide sequence ID" value="NZ_JH417541.1"/>
</dbReference>
<reference evidence="1 2" key="1">
    <citation type="submission" date="2011-08" db="EMBL/GenBank/DDBJ databases">
        <authorList>
            <person name="Weinstock G."/>
            <person name="Sodergren E."/>
            <person name="Clifton S."/>
            <person name="Fulton L."/>
            <person name="Fulton B."/>
            <person name="Courtney L."/>
            <person name="Fronick C."/>
            <person name="Harrison M."/>
            <person name="Strong C."/>
            <person name="Farmer C."/>
            <person name="Delahaunty K."/>
            <person name="Markovic C."/>
            <person name="Hall O."/>
            <person name="Minx P."/>
            <person name="Tomlinson C."/>
            <person name="Mitreva M."/>
            <person name="Hou S."/>
            <person name="Chen J."/>
            <person name="Wollam A."/>
            <person name="Pepin K.H."/>
            <person name="Johnson M."/>
            <person name="Bhonagiri V."/>
            <person name="Zhang X."/>
            <person name="Suruliraj S."/>
            <person name="Warren W."/>
            <person name="Chinwalla A."/>
            <person name="Mardis E.R."/>
            <person name="Wilson R.K."/>
        </authorList>
    </citation>
    <scope>NUCLEOTIDE SEQUENCE [LARGE SCALE GENOMIC DNA]</scope>
    <source>
        <strain evidence="1 2">ATCC 51873</strain>
    </source>
</reference>
<evidence type="ECO:0000313" key="2">
    <source>
        <dbReference type="Proteomes" id="UP000005959"/>
    </source>
</evidence>
<sequence length="55" mass="6365">MTKNEKQQLETIRRYLKDGFQYLNCGRISLGVSNVEKAEILLDVLLTLADKNPKR</sequence>
<dbReference type="HOGENOM" id="CLU_3025960_0_0_6"/>
<evidence type="ECO:0000313" key="1">
    <source>
        <dbReference type="EMBL" id="EHM40190.1"/>
    </source>
</evidence>
<dbReference type="EMBL" id="AGCI01000084">
    <property type="protein sequence ID" value="EHM40190.1"/>
    <property type="molecule type" value="Genomic_DNA"/>
</dbReference>
<dbReference type="Proteomes" id="UP000005959">
    <property type="component" value="Unassembled WGS sequence"/>
</dbReference>
<protein>
    <submittedName>
        <fullName evidence="1">Uncharacterized protein</fullName>
    </submittedName>
</protein>
<comment type="caution">
    <text evidence="1">The sequence shown here is derived from an EMBL/GenBank/DDBJ whole genome shotgun (WGS) entry which is preliminary data.</text>
</comment>
<gene>
    <name evidence="1" type="ORF">HMPREF0454_03481</name>
</gene>
<dbReference type="AlphaFoldDB" id="G9YA60"/>
<proteinExistence type="predicted"/>
<dbReference type="PATRIC" id="fig|1002364.3.peg.3149"/>
<organism evidence="1 2">
    <name type="scientific">Hafnia alvei ATCC 51873</name>
    <dbReference type="NCBI Taxonomy" id="1002364"/>
    <lineage>
        <taxon>Bacteria</taxon>
        <taxon>Pseudomonadati</taxon>
        <taxon>Pseudomonadota</taxon>
        <taxon>Gammaproteobacteria</taxon>
        <taxon>Enterobacterales</taxon>
        <taxon>Hafniaceae</taxon>
        <taxon>Hafnia</taxon>
    </lineage>
</organism>